<sequence>MSLGLTNIQKVSLTQSLSPQIQLTIKLLKLNNLELEDFIQKKIEENPLLIQNDNLKDPAETRTSKIDDKFTKNTTDIDLINNINYSKSLREHLLEQLIIANLDNMEKILATYLINILDEAGYITEDDNFICNKLGISSEFYTKTINKLHCFEPTGVFSRNLRECLFLQLNEKKLVDEKLSILLSNIEILADDNYVELCQKIGVRKDELFKLINIIRKCNPKPGLNFSRDILEVIVPDIIIHKNPSGVYTIQLVKNFFNNLIVDESYKSILDNKRNKHNEFITSHYNEAKMVINSVAQRQRTLLRIANEIIIQQRDFLEYGINYMKPLNLEKIAKITNLHISTISRSVQNKFIETPRGTLEMKYFFDKGFSNIMQDEQISSKSIENRIKELIKKETPQNILSDDKIVKLLEKYDINIARRTVAKYRTRLNIQPSSKRKNKYI</sequence>
<dbReference type="Gene3D" id="1.10.10.60">
    <property type="entry name" value="Homeodomain-like"/>
    <property type="match status" value="1"/>
</dbReference>
<dbReference type="EMBL" id="QOQD01000001">
    <property type="protein sequence ID" value="RCL74717.1"/>
    <property type="molecule type" value="Genomic_DNA"/>
</dbReference>
<keyword evidence="6 9" id="KW-0731">Sigma factor</keyword>
<dbReference type="GO" id="GO:0006352">
    <property type="term" value="P:DNA-templated transcription initiation"/>
    <property type="evidence" value="ECO:0007669"/>
    <property type="project" value="InterPro"/>
</dbReference>
<feature type="domain" description="RNA polymerase sigma factor 54 DNA-binding" evidence="10">
    <location>
        <begin position="279"/>
        <end position="437"/>
    </location>
</feature>
<dbReference type="PIRSF" id="PIRSF000774">
    <property type="entry name" value="RpoN"/>
    <property type="match status" value="1"/>
</dbReference>
<evidence type="ECO:0000313" key="13">
    <source>
        <dbReference type="Proteomes" id="UP000253570"/>
    </source>
</evidence>
<keyword evidence="3 9" id="KW-0808">Transferase</keyword>
<reference evidence="12 13" key="1">
    <citation type="journal article" date="2018" name="Microbiome">
        <title>Fine metagenomic profile of the Mediterranean stratified and mixed water columns revealed by assembly and recruitment.</title>
        <authorList>
            <person name="Haro-Moreno J.M."/>
            <person name="Lopez-Perez M."/>
            <person name="De La Torre J.R."/>
            <person name="Picazo A."/>
            <person name="Camacho A."/>
            <person name="Rodriguez-Valera F."/>
        </authorList>
    </citation>
    <scope>NUCLEOTIDE SEQUENCE [LARGE SCALE GENOMIC DNA]</scope>
    <source>
        <strain evidence="12">MED-G57</strain>
    </source>
</reference>
<evidence type="ECO:0000256" key="1">
    <source>
        <dbReference type="ARBA" id="ARBA00008798"/>
    </source>
</evidence>
<dbReference type="PANTHER" id="PTHR32248">
    <property type="entry name" value="RNA POLYMERASE SIGMA-54 FACTOR"/>
    <property type="match status" value="1"/>
</dbReference>
<comment type="caution">
    <text evidence="12">The sequence shown here is derived from an EMBL/GenBank/DDBJ whole genome shotgun (WGS) entry which is preliminary data.</text>
</comment>
<dbReference type="GO" id="GO:0003677">
    <property type="term" value="F:DNA binding"/>
    <property type="evidence" value="ECO:0007669"/>
    <property type="project" value="UniProtKB-KW"/>
</dbReference>
<keyword evidence="4 9" id="KW-0548">Nucleotidyltransferase</keyword>
<dbReference type="GO" id="GO:0016779">
    <property type="term" value="F:nucleotidyltransferase activity"/>
    <property type="evidence" value="ECO:0007669"/>
    <property type="project" value="UniProtKB-KW"/>
</dbReference>
<dbReference type="Gene3D" id="1.10.10.1330">
    <property type="entry name" value="RNA polymerase sigma-54 factor, core-binding domain"/>
    <property type="match status" value="1"/>
</dbReference>
<dbReference type="Pfam" id="PF04552">
    <property type="entry name" value="Sigma54_DBD"/>
    <property type="match status" value="1"/>
</dbReference>
<comment type="function">
    <text evidence="9">Sigma factors are initiation factors that promote the attachment of RNA polymerase to specific initiation sites and are then released.</text>
</comment>
<dbReference type="NCBIfam" id="TIGR02395">
    <property type="entry name" value="rpoN_sigma"/>
    <property type="match status" value="1"/>
</dbReference>
<organism evidence="12 13">
    <name type="scientific">PS1 clade bacterium</name>
    <dbReference type="NCBI Taxonomy" id="2175152"/>
    <lineage>
        <taxon>Bacteria</taxon>
        <taxon>Pseudomonadati</taxon>
        <taxon>Pseudomonadota</taxon>
        <taxon>Alphaproteobacteria</taxon>
        <taxon>PS1 clade</taxon>
    </lineage>
</organism>
<dbReference type="InterPro" id="IPR000394">
    <property type="entry name" value="RNA_pol_sigma_54"/>
</dbReference>
<evidence type="ECO:0000256" key="3">
    <source>
        <dbReference type="ARBA" id="ARBA00022679"/>
    </source>
</evidence>
<dbReference type="Pfam" id="PF04963">
    <property type="entry name" value="Sigma54_CBD"/>
    <property type="match status" value="1"/>
</dbReference>
<keyword evidence="7 9" id="KW-0238">DNA-binding</keyword>
<dbReference type="Proteomes" id="UP000253570">
    <property type="component" value="Unassembled WGS sequence"/>
</dbReference>
<accession>A0A368DSB1</accession>
<evidence type="ECO:0000256" key="2">
    <source>
        <dbReference type="ARBA" id="ARBA00022478"/>
    </source>
</evidence>
<keyword evidence="5 9" id="KW-0805">Transcription regulation</keyword>
<dbReference type="GO" id="GO:0001216">
    <property type="term" value="F:DNA-binding transcription activator activity"/>
    <property type="evidence" value="ECO:0007669"/>
    <property type="project" value="InterPro"/>
</dbReference>
<proteinExistence type="inferred from homology"/>
<dbReference type="PRINTS" id="PR00045">
    <property type="entry name" value="SIGMA54FCT"/>
</dbReference>
<dbReference type="PROSITE" id="PS00718">
    <property type="entry name" value="SIGMA54_2"/>
    <property type="match status" value="1"/>
</dbReference>
<name>A0A368DSB1_9PROT</name>
<dbReference type="GO" id="GO:0016987">
    <property type="term" value="F:sigma factor activity"/>
    <property type="evidence" value="ECO:0007669"/>
    <property type="project" value="UniProtKB-KW"/>
</dbReference>
<keyword evidence="2 9" id="KW-0240">DNA-directed RNA polymerase</keyword>
<dbReference type="Pfam" id="PF00309">
    <property type="entry name" value="Sigma54_AID"/>
    <property type="match status" value="1"/>
</dbReference>
<evidence type="ECO:0000256" key="8">
    <source>
        <dbReference type="ARBA" id="ARBA00023163"/>
    </source>
</evidence>
<protein>
    <recommendedName>
        <fullName evidence="9">RNA polymerase sigma-54 factor</fullName>
    </recommendedName>
</protein>
<dbReference type="InterPro" id="IPR038709">
    <property type="entry name" value="RpoN_core-bd_sf"/>
</dbReference>
<dbReference type="InterPro" id="IPR007634">
    <property type="entry name" value="RNA_pol_sigma_54_DNA-bd"/>
</dbReference>
<evidence type="ECO:0000256" key="7">
    <source>
        <dbReference type="ARBA" id="ARBA00023125"/>
    </source>
</evidence>
<dbReference type="GO" id="GO:0000428">
    <property type="term" value="C:DNA-directed RNA polymerase complex"/>
    <property type="evidence" value="ECO:0007669"/>
    <property type="project" value="UniProtKB-KW"/>
</dbReference>
<dbReference type="AlphaFoldDB" id="A0A368DSB1"/>
<evidence type="ECO:0000256" key="4">
    <source>
        <dbReference type="ARBA" id="ARBA00022695"/>
    </source>
</evidence>
<dbReference type="PANTHER" id="PTHR32248:SF4">
    <property type="entry name" value="RNA POLYMERASE SIGMA-54 FACTOR"/>
    <property type="match status" value="1"/>
</dbReference>
<feature type="domain" description="RNA polymerase sigma factor 54 core-binding" evidence="11">
    <location>
        <begin position="81"/>
        <end position="266"/>
    </location>
</feature>
<dbReference type="PROSITE" id="PS00717">
    <property type="entry name" value="SIGMA54_1"/>
    <property type="match status" value="1"/>
</dbReference>
<evidence type="ECO:0000256" key="6">
    <source>
        <dbReference type="ARBA" id="ARBA00023082"/>
    </source>
</evidence>
<evidence type="ECO:0000313" key="12">
    <source>
        <dbReference type="EMBL" id="RCL74717.1"/>
    </source>
</evidence>
<evidence type="ECO:0000256" key="5">
    <source>
        <dbReference type="ARBA" id="ARBA00023015"/>
    </source>
</evidence>
<comment type="similarity">
    <text evidence="1 9">Belongs to the sigma-54 factor family.</text>
</comment>
<evidence type="ECO:0000259" key="11">
    <source>
        <dbReference type="Pfam" id="PF04963"/>
    </source>
</evidence>
<dbReference type="InterPro" id="IPR007046">
    <property type="entry name" value="RNA_pol_sigma_54_core-bd"/>
</dbReference>
<keyword evidence="8 9" id="KW-0804">Transcription</keyword>
<dbReference type="PROSITE" id="PS50044">
    <property type="entry name" value="SIGMA54_3"/>
    <property type="match status" value="1"/>
</dbReference>
<gene>
    <name evidence="12" type="primary">rpoN</name>
    <name evidence="12" type="ORF">DBW71_00810</name>
</gene>
<evidence type="ECO:0000259" key="10">
    <source>
        <dbReference type="Pfam" id="PF04552"/>
    </source>
</evidence>
<evidence type="ECO:0000256" key="9">
    <source>
        <dbReference type="PIRNR" id="PIRNR000774"/>
    </source>
</evidence>